<protein>
    <recommendedName>
        <fullName evidence="4">Secreted protein</fullName>
    </recommendedName>
</protein>
<dbReference type="PROSITE" id="PS51257">
    <property type="entry name" value="PROKAR_LIPOPROTEIN"/>
    <property type="match status" value="1"/>
</dbReference>
<proteinExistence type="predicted"/>
<feature type="region of interest" description="Disordered" evidence="1">
    <location>
        <begin position="36"/>
        <end position="60"/>
    </location>
</feature>
<evidence type="ECO:0000256" key="1">
    <source>
        <dbReference type="SAM" id="MobiDB-lite"/>
    </source>
</evidence>
<evidence type="ECO:0000313" key="2">
    <source>
        <dbReference type="EMBL" id="MDH6216806.1"/>
    </source>
</evidence>
<feature type="compositionally biased region" description="Polar residues" evidence="1">
    <location>
        <begin position="170"/>
        <end position="199"/>
    </location>
</feature>
<dbReference type="Proteomes" id="UP001160499">
    <property type="component" value="Unassembled WGS sequence"/>
</dbReference>
<sequence length="214" mass="22391">MSDRCSSLPGMSWTRGLFAALAVCVLLLTGSAGCDSSAAHDRKNGDSPSPVGKLLDDTDKQGRHLREVDDKGAPEVGIEVQPDADDSWDVRLTVHHFSFSPAGTKSPAVAGRGFAYLFVDHHLVTRLRGPSYRLPAELVPRGTHHVTARLYADDGTVWAVDGKAVESTADITASESESGSEVTPGSTANTAAFGMSNTDLHAGGRASPHGVGKA</sequence>
<comment type="caution">
    <text evidence="2">The sequence shown here is derived from an EMBL/GenBank/DDBJ whole genome shotgun (WGS) entry which is preliminary data.</text>
</comment>
<feature type="region of interest" description="Disordered" evidence="1">
    <location>
        <begin position="170"/>
        <end position="214"/>
    </location>
</feature>
<name>A0ABT6LMD3_9ACTN</name>
<evidence type="ECO:0008006" key="4">
    <source>
        <dbReference type="Google" id="ProtNLM"/>
    </source>
</evidence>
<organism evidence="2 3">
    <name type="scientific">Streptomyces pseudovenezuelae</name>
    <dbReference type="NCBI Taxonomy" id="67350"/>
    <lineage>
        <taxon>Bacteria</taxon>
        <taxon>Bacillati</taxon>
        <taxon>Actinomycetota</taxon>
        <taxon>Actinomycetes</taxon>
        <taxon>Kitasatosporales</taxon>
        <taxon>Streptomycetaceae</taxon>
        <taxon>Streptomyces</taxon>
        <taxon>Streptomyces aurantiacus group</taxon>
    </lineage>
</organism>
<dbReference type="EMBL" id="JARXVH010000006">
    <property type="protein sequence ID" value="MDH6216806.1"/>
    <property type="molecule type" value="Genomic_DNA"/>
</dbReference>
<accession>A0ABT6LMD3</accession>
<reference evidence="2 3" key="1">
    <citation type="submission" date="2023-04" db="EMBL/GenBank/DDBJ databases">
        <title>Forest soil microbial communities from Buena Vista Peninsula, Colon Province, Panama.</title>
        <authorList>
            <person name="Bouskill N."/>
        </authorList>
    </citation>
    <scope>NUCLEOTIDE SEQUENCE [LARGE SCALE GENOMIC DNA]</scope>
    <source>
        <strain evidence="2 3">GGS1</strain>
    </source>
</reference>
<evidence type="ECO:0000313" key="3">
    <source>
        <dbReference type="Proteomes" id="UP001160499"/>
    </source>
</evidence>
<gene>
    <name evidence="2" type="ORF">M2283_004124</name>
</gene>
<keyword evidence="3" id="KW-1185">Reference proteome</keyword>